<sequence>MPLFVIVRHGQSQWNSENRFTGSTNTPLTDLGRHEAREAGVLLKAKQPPNFAIGFTSVLQRAIETLAIILAEIGQADLPVEQSAALNERMYGDLQGMNKHEAEERFGAEQVFRWRRGYTDQPPNGESLADTHARVIPYFQSNILPHLQAGQPVIVAAHGNSLRALLMDLEHISPEDIEKIELATGIPRQYDYDVATGEFRLLPS</sequence>
<dbReference type="InterPro" id="IPR029033">
    <property type="entry name" value="His_PPase_superfam"/>
</dbReference>
<dbReference type="GO" id="GO:0004619">
    <property type="term" value="F:phosphoglycerate mutase activity"/>
    <property type="evidence" value="ECO:0007669"/>
    <property type="project" value="UniProtKB-UniRule"/>
</dbReference>
<dbReference type="SUPFAM" id="SSF53254">
    <property type="entry name" value="Phosphoglycerate mutase-like"/>
    <property type="match status" value="1"/>
</dbReference>
<dbReference type="HAMAP" id="MF_01039">
    <property type="entry name" value="PGAM_GpmA"/>
    <property type="match status" value="1"/>
</dbReference>
<feature type="binding site" evidence="5 7">
    <location>
        <begin position="8"/>
        <end position="15"/>
    </location>
    <ligand>
        <name>substrate</name>
    </ligand>
</feature>
<comment type="pathway">
    <text evidence="5 9">Carbohydrate degradation; glycolysis; pyruvate from D-glyceraldehyde 3-phosphate: step 3/5.</text>
</comment>
<dbReference type="HOGENOM" id="CLU_033323_1_4_10"/>
<dbReference type="AlphaFoldDB" id="A0A0E3V5Z0"/>
<evidence type="ECO:0000256" key="3">
    <source>
        <dbReference type="ARBA" id="ARBA00023152"/>
    </source>
</evidence>
<proteinExistence type="inferred from homology"/>
<dbReference type="Proteomes" id="UP000033054">
    <property type="component" value="Chromosome"/>
</dbReference>
<dbReference type="SMART" id="SM00855">
    <property type="entry name" value="PGAM"/>
    <property type="match status" value="1"/>
</dbReference>
<dbReference type="CDD" id="cd07067">
    <property type="entry name" value="HP_PGM_like"/>
    <property type="match status" value="1"/>
</dbReference>
<dbReference type="GO" id="GO:0006096">
    <property type="term" value="P:glycolytic process"/>
    <property type="evidence" value="ECO:0007669"/>
    <property type="project" value="UniProtKB-UniRule"/>
</dbReference>
<dbReference type="PATRIC" id="fig|1379870.5.peg.1356"/>
<evidence type="ECO:0000256" key="2">
    <source>
        <dbReference type="ARBA" id="ARBA00022432"/>
    </source>
</evidence>
<dbReference type="GO" id="GO:0006094">
    <property type="term" value="P:gluconeogenesis"/>
    <property type="evidence" value="ECO:0007669"/>
    <property type="project" value="UniProtKB-UniRule"/>
</dbReference>
<feature type="active site" description="Proton donor/acceptor" evidence="5 6">
    <location>
        <position position="88"/>
    </location>
</feature>
<evidence type="ECO:0000256" key="8">
    <source>
        <dbReference type="PIRSR" id="PIRSR613078-3"/>
    </source>
</evidence>
<dbReference type="InterPro" id="IPR001345">
    <property type="entry name" value="PG/BPGM_mutase_AS"/>
</dbReference>
<dbReference type="RefSeq" id="WP_046376171.1">
    <property type="nucleotide sequence ID" value="NZ_CP010429.1"/>
</dbReference>
<accession>A0A0E3V5Z0</accession>
<name>A0A0E3V5Z0_9BACT</name>
<gene>
    <name evidence="5" type="primary">gpmA</name>
    <name evidence="10" type="ORF">SD10_06265</name>
</gene>
<dbReference type="InterPro" id="IPR013078">
    <property type="entry name" value="His_Pase_superF_clade-1"/>
</dbReference>
<feature type="binding site" evidence="5 7">
    <location>
        <begin position="88"/>
        <end position="91"/>
    </location>
    <ligand>
        <name>substrate</name>
    </ligand>
</feature>
<feature type="site" description="Transition state stabilizer" evidence="5 8">
    <location>
        <position position="158"/>
    </location>
</feature>
<comment type="similarity">
    <text evidence="1 5">Belongs to the phosphoglycerate mutase family. BPG-dependent PGAM subfamily.</text>
</comment>
<dbReference type="PANTHER" id="PTHR11931">
    <property type="entry name" value="PHOSPHOGLYCERATE MUTASE"/>
    <property type="match status" value="1"/>
</dbReference>
<organism evidence="10 11">
    <name type="scientific">Spirosoma radiotolerans</name>
    <dbReference type="NCBI Taxonomy" id="1379870"/>
    <lineage>
        <taxon>Bacteria</taxon>
        <taxon>Pseudomonadati</taxon>
        <taxon>Bacteroidota</taxon>
        <taxon>Cytophagia</taxon>
        <taxon>Cytophagales</taxon>
        <taxon>Cytophagaceae</taxon>
        <taxon>Spirosoma</taxon>
    </lineage>
</organism>
<dbReference type="NCBIfam" id="TIGR01258">
    <property type="entry name" value="pgm_1"/>
    <property type="match status" value="1"/>
</dbReference>
<feature type="active site" description="Tele-phosphohistidine intermediate" evidence="5 6">
    <location>
        <position position="9"/>
    </location>
</feature>
<keyword evidence="2 5" id="KW-0312">Gluconeogenesis</keyword>
<evidence type="ECO:0000313" key="10">
    <source>
        <dbReference type="EMBL" id="AKD54572.1"/>
    </source>
</evidence>
<dbReference type="PROSITE" id="PS00175">
    <property type="entry name" value="PG_MUTASE"/>
    <property type="match status" value="1"/>
</dbReference>
<keyword evidence="11" id="KW-1185">Reference proteome</keyword>
<dbReference type="PIRSF" id="PIRSF000709">
    <property type="entry name" value="6PFK_2-Ptase"/>
    <property type="match status" value="1"/>
</dbReference>
<comment type="function">
    <text evidence="5 9">Catalyzes the interconversion of 2-phosphoglycerate and 3-phosphoglycerate.</text>
</comment>
<evidence type="ECO:0000256" key="5">
    <source>
        <dbReference type="HAMAP-Rule" id="MF_01039"/>
    </source>
</evidence>
<dbReference type="InterPro" id="IPR005952">
    <property type="entry name" value="Phosphogly_mut1"/>
</dbReference>
<evidence type="ECO:0000256" key="7">
    <source>
        <dbReference type="PIRSR" id="PIRSR613078-2"/>
    </source>
</evidence>
<dbReference type="Gene3D" id="3.40.50.1240">
    <property type="entry name" value="Phosphoglycerate mutase-like"/>
    <property type="match status" value="1"/>
</dbReference>
<dbReference type="KEGG" id="srd:SD10_06265"/>
<dbReference type="Pfam" id="PF00300">
    <property type="entry name" value="His_Phos_1"/>
    <property type="match status" value="1"/>
</dbReference>
<dbReference type="EC" id="5.4.2.11" evidence="5 9"/>
<protein>
    <recommendedName>
        <fullName evidence="5 9">2,3-bisphosphoglycerate-dependent phosphoglycerate mutase</fullName>
        <shortName evidence="5">BPG-dependent PGAM</shortName>
        <shortName evidence="5">PGAM</shortName>
        <shortName evidence="5">Phosphoglyceromutase</shortName>
        <shortName evidence="5">dPGM</shortName>
        <ecNumber evidence="5 9">5.4.2.11</ecNumber>
    </recommendedName>
</protein>
<dbReference type="UniPathway" id="UPA00109">
    <property type="reaction ID" value="UER00186"/>
</dbReference>
<feature type="binding site" evidence="5 7">
    <location>
        <position position="99"/>
    </location>
    <ligand>
        <name>substrate</name>
    </ligand>
</feature>
<feature type="binding site" evidence="5 7">
    <location>
        <position position="61"/>
    </location>
    <ligand>
        <name>substrate</name>
    </ligand>
</feature>
<feature type="binding site" evidence="5 7">
    <location>
        <begin position="115"/>
        <end position="116"/>
    </location>
    <ligand>
        <name>substrate</name>
    </ligand>
</feature>
<evidence type="ECO:0000256" key="1">
    <source>
        <dbReference type="ARBA" id="ARBA00006717"/>
    </source>
</evidence>
<keyword evidence="3 5" id="KW-0324">Glycolysis</keyword>
<keyword evidence="4 5" id="KW-0413">Isomerase</keyword>
<evidence type="ECO:0000256" key="6">
    <source>
        <dbReference type="PIRSR" id="PIRSR613078-1"/>
    </source>
</evidence>
<evidence type="ECO:0000313" key="11">
    <source>
        <dbReference type="Proteomes" id="UP000033054"/>
    </source>
</evidence>
<reference evidence="10 11" key="1">
    <citation type="journal article" date="2014" name="Curr. Microbiol.">
        <title>Spirosoma radiotolerans sp. nov., a gamma-radiation-resistant bacterium isolated from gamma ray-irradiated soil.</title>
        <authorList>
            <person name="Lee J.J."/>
            <person name="Srinivasan S."/>
            <person name="Lim S."/>
            <person name="Joe M."/>
            <person name="Im S."/>
            <person name="Bae S.I."/>
            <person name="Park K.R."/>
            <person name="Han J.H."/>
            <person name="Park S.H."/>
            <person name="Joo B.M."/>
            <person name="Park S.J."/>
            <person name="Kim M.K."/>
        </authorList>
    </citation>
    <scope>NUCLEOTIDE SEQUENCE [LARGE SCALE GENOMIC DNA]</scope>
    <source>
        <strain evidence="10 11">DG5A</strain>
    </source>
</reference>
<evidence type="ECO:0000256" key="4">
    <source>
        <dbReference type="ARBA" id="ARBA00023235"/>
    </source>
</evidence>
<feature type="binding site" evidence="5 7">
    <location>
        <begin position="159"/>
        <end position="160"/>
    </location>
    <ligand>
        <name>substrate</name>
    </ligand>
</feature>
<comment type="catalytic activity">
    <reaction evidence="5 9">
        <text>(2R)-2-phosphoglycerate = (2R)-3-phosphoglycerate</text>
        <dbReference type="Rhea" id="RHEA:15901"/>
        <dbReference type="ChEBI" id="CHEBI:58272"/>
        <dbReference type="ChEBI" id="CHEBI:58289"/>
        <dbReference type="EC" id="5.4.2.11"/>
    </reaction>
</comment>
<feature type="binding site" evidence="5 7">
    <location>
        <begin position="21"/>
        <end position="22"/>
    </location>
    <ligand>
        <name>substrate</name>
    </ligand>
</feature>
<evidence type="ECO:0000256" key="9">
    <source>
        <dbReference type="RuleBase" id="RU004512"/>
    </source>
</evidence>
<dbReference type="OrthoDB" id="9782128at2"/>
<dbReference type="EMBL" id="CP010429">
    <property type="protein sequence ID" value="AKD54572.1"/>
    <property type="molecule type" value="Genomic_DNA"/>
</dbReference>
<dbReference type="STRING" id="1379870.SD10_06265"/>